<evidence type="ECO:0000259" key="1">
    <source>
        <dbReference type="Pfam" id="PF13843"/>
    </source>
</evidence>
<comment type="caution">
    <text evidence="2">The sequence shown here is derived from an EMBL/GenBank/DDBJ whole genome shotgun (WGS) entry which is preliminary data.</text>
</comment>
<dbReference type="Proteomes" id="UP001458880">
    <property type="component" value="Unassembled WGS sequence"/>
</dbReference>
<protein>
    <submittedName>
        <fullName evidence="2">Transposase IS4</fullName>
    </submittedName>
</protein>
<keyword evidence="3" id="KW-1185">Reference proteome</keyword>
<dbReference type="AlphaFoldDB" id="A0AAW1LV70"/>
<reference evidence="2 3" key="1">
    <citation type="journal article" date="2024" name="BMC Genomics">
        <title>De novo assembly and annotation of Popillia japonica's genome with initial clues to its potential as an invasive pest.</title>
        <authorList>
            <person name="Cucini C."/>
            <person name="Boschi S."/>
            <person name="Funari R."/>
            <person name="Cardaioli E."/>
            <person name="Iannotti N."/>
            <person name="Marturano G."/>
            <person name="Paoli F."/>
            <person name="Bruttini M."/>
            <person name="Carapelli A."/>
            <person name="Frati F."/>
            <person name="Nardi F."/>
        </authorList>
    </citation>
    <scope>NUCLEOTIDE SEQUENCE [LARGE SCALE GENOMIC DNA]</scope>
    <source>
        <strain evidence="2">DMR45628</strain>
    </source>
</reference>
<name>A0AAW1LV70_POPJA</name>
<evidence type="ECO:0000313" key="2">
    <source>
        <dbReference type="EMBL" id="KAK9739094.1"/>
    </source>
</evidence>
<organism evidence="2 3">
    <name type="scientific">Popillia japonica</name>
    <name type="common">Japanese beetle</name>
    <dbReference type="NCBI Taxonomy" id="7064"/>
    <lineage>
        <taxon>Eukaryota</taxon>
        <taxon>Metazoa</taxon>
        <taxon>Ecdysozoa</taxon>
        <taxon>Arthropoda</taxon>
        <taxon>Hexapoda</taxon>
        <taxon>Insecta</taxon>
        <taxon>Pterygota</taxon>
        <taxon>Neoptera</taxon>
        <taxon>Endopterygota</taxon>
        <taxon>Coleoptera</taxon>
        <taxon>Polyphaga</taxon>
        <taxon>Scarabaeiformia</taxon>
        <taxon>Scarabaeidae</taxon>
        <taxon>Rutelinae</taxon>
        <taxon>Popillia</taxon>
    </lineage>
</organism>
<dbReference type="InterPro" id="IPR029526">
    <property type="entry name" value="PGBD"/>
</dbReference>
<gene>
    <name evidence="2" type="ORF">QE152_g9302</name>
</gene>
<evidence type="ECO:0000313" key="3">
    <source>
        <dbReference type="Proteomes" id="UP001458880"/>
    </source>
</evidence>
<dbReference type="Pfam" id="PF13843">
    <property type="entry name" value="DDE_Tnp_1_7"/>
    <property type="match status" value="1"/>
</dbReference>
<accession>A0AAW1LV70</accession>
<dbReference type="EMBL" id="JASPKY010000079">
    <property type="protein sequence ID" value="KAK9739094.1"/>
    <property type="molecule type" value="Genomic_DNA"/>
</dbReference>
<proteinExistence type="predicted"/>
<sequence>MTLIQKLMVTTHDFNEEDENSNQFITKDRLTTWHKNSLKSKFSKLSANSIVRIFPGAKQQAKNIQNEVDAFMTLFTDEMIEHVTKCTNIQILKVRHQYVRERNAKDVTKIEILAFIGLLLLTGYKTQNHTHFLDLWTTEGT</sequence>
<feature type="domain" description="PiggyBac transposable element-derived protein" evidence="1">
    <location>
        <begin position="68"/>
        <end position="139"/>
    </location>
</feature>